<evidence type="ECO:0000313" key="2">
    <source>
        <dbReference type="Proteomes" id="UP000658613"/>
    </source>
</evidence>
<reference evidence="1" key="1">
    <citation type="submission" date="2020-11" db="EMBL/GenBank/DDBJ databases">
        <title>Sequencing the genomes of 1000 actinobacteria strains.</title>
        <authorList>
            <person name="Klenk H.-P."/>
        </authorList>
    </citation>
    <scope>NUCLEOTIDE SEQUENCE</scope>
    <source>
        <strain evidence="1">DSM 45632</strain>
    </source>
</reference>
<accession>A0A931E229</accession>
<dbReference type="AlphaFoldDB" id="A0A931E229"/>
<protein>
    <submittedName>
        <fullName evidence="1">Nucleic acid-binding protein</fullName>
    </submittedName>
</protein>
<keyword evidence="2" id="KW-1185">Reference proteome</keyword>
<gene>
    <name evidence="1" type="ORF">IW254_000067</name>
</gene>
<sequence length="44" mass="4802">MIILDTNVISEVVKPEPAQRCTLATRNAKDFNGTGVSVISPWKT</sequence>
<dbReference type="Proteomes" id="UP000658613">
    <property type="component" value="Unassembled WGS sequence"/>
</dbReference>
<name>A0A931E229_9CORY</name>
<comment type="caution">
    <text evidence="1">The sequence shown here is derived from an EMBL/GenBank/DDBJ whole genome shotgun (WGS) entry which is preliminary data.</text>
</comment>
<dbReference type="EMBL" id="JADOUE010000001">
    <property type="protein sequence ID" value="MBG6121098.1"/>
    <property type="molecule type" value="Genomic_DNA"/>
</dbReference>
<proteinExistence type="predicted"/>
<evidence type="ECO:0000313" key="1">
    <source>
        <dbReference type="EMBL" id="MBG6121098.1"/>
    </source>
</evidence>
<organism evidence="1 2">
    <name type="scientific">Corynebacterium aquatimens</name>
    <dbReference type="NCBI Taxonomy" id="1190508"/>
    <lineage>
        <taxon>Bacteria</taxon>
        <taxon>Bacillati</taxon>
        <taxon>Actinomycetota</taxon>
        <taxon>Actinomycetes</taxon>
        <taxon>Mycobacteriales</taxon>
        <taxon>Corynebacteriaceae</taxon>
        <taxon>Corynebacterium</taxon>
    </lineage>
</organism>